<dbReference type="OrthoDB" id="382891at2157"/>
<name>A0A0U3G2N8_9CREN</name>
<dbReference type="Proteomes" id="UP000060778">
    <property type="component" value="Chromosome"/>
</dbReference>
<dbReference type="RefSeq" id="WP_075049977.1">
    <property type="nucleotide sequence ID" value="NZ_CP006867.1"/>
</dbReference>
<evidence type="ECO:0000313" key="1">
    <source>
        <dbReference type="EMBL" id="ALU12572.1"/>
    </source>
</evidence>
<dbReference type="KEGG" id="iis:EYM_05270"/>
<reference evidence="1 2" key="1">
    <citation type="submission" date="2013-11" db="EMBL/GenBank/DDBJ databases">
        <title>Comparative genomics of Ignicoccus.</title>
        <authorList>
            <person name="Podar M."/>
        </authorList>
    </citation>
    <scope>NUCLEOTIDE SEQUENCE [LARGE SCALE GENOMIC DNA]</scope>
    <source>
        <strain evidence="1 2">DSM 13165</strain>
    </source>
</reference>
<accession>A0A0U3G2N8</accession>
<organism evidence="1 2">
    <name type="scientific">Ignicoccus islandicus DSM 13165</name>
    <dbReference type="NCBI Taxonomy" id="940295"/>
    <lineage>
        <taxon>Archaea</taxon>
        <taxon>Thermoproteota</taxon>
        <taxon>Thermoprotei</taxon>
        <taxon>Desulfurococcales</taxon>
        <taxon>Desulfurococcaceae</taxon>
        <taxon>Ignicoccus</taxon>
    </lineage>
</organism>
<keyword evidence="2" id="KW-1185">Reference proteome</keyword>
<proteinExistence type="predicted"/>
<sequence>MLLPTSMREKYRIKFENNTCEVDGRTFSSEHVVLSSPFKVKISMNEETVKMEAEYSKMPRISNYGNYLYISTSPDSNVPTYESFEGVVQESGKDLLKGEGELGIRASWNKHYVRLEIFDRNEGSMVRVFGSELELEGNAIDLVNLLGGRFQSFFVKTSPNSVTEVKKEGEKVVVKVSKK</sequence>
<evidence type="ECO:0000313" key="2">
    <source>
        <dbReference type="Proteomes" id="UP000060778"/>
    </source>
</evidence>
<dbReference type="EMBL" id="CP006867">
    <property type="protein sequence ID" value="ALU12572.1"/>
    <property type="molecule type" value="Genomic_DNA"/>
</dbReference>
<dbReference type="GeneID" id="30680438"/>
<protein>
    <submittedName>
        <fullName evidence="1">Uncharacterized protein</fullName>
    </submittedName>
</protein>
<gene>
    <name evidence="1" type="ORF">EYM_05270</name>
</gene>
<dbReference type="AlphaFoldDB" id="A0A0U3G2N8"/>